<dbReference type="AlphaFoldDB" id="A0A392UDU7"/>
<name>A0A392UDU7_9FABA</name>
<organism evidence="1 2">
    <name type="scientific">Trifolium medium</name>
    <dbReference type="NCBI Taxonomy" id="97028"/>
    <lineage>
        <taxon>Eukaryota</taxon>
        <taxon>Viridiplantae</taxon>
        <taxon>Streptophyta</taxon>
        <taxon>Embryophyta</taxon>
        <taxon>Tracheophyta</taxon>
        <taxon>Spermatophyta</taxon>
        <taxon>Magnoliopsida</taxon>
        <taxon>eudicotyledons</taxon>
        <taxon>Gunneridae</taxon>
        <taxon>Pentapetalae</taxon>
        <taxon>rosids</taxon>
        <taxon>fabids</taxon>
        <taxon>Fabales</taxon>
        <taxon>Fabaceae</taxon>
        <taxon>Papilionoideae</taxon>
        <taxon>50 kb inversion clade</taxon>
        <taxon>NPAAA clade</taxon>
        <taxon>Hologalegina</taxon>
        <taxon>IRL clade</taxon>
        <taxon>Trifolieae</taxon>
        <taxon>Trifolium</taxon>
    </lineage>
</organism>
<sequence>AVFQLICAPHAHEPAPSAQTSMHPGFMTY</sequence>
<accession>A0A392UDU7</accession>
<evidence type="ECO:0000313" key="2">
    <source>
        <dbReference type="Proteomes" id="UP000265520"/>
    </source>
</evidence>
<protein>
    <submittedName>
        <fullName evidence="1">Uncharacterized protein</fullName>
    </submittedName>
</protein>
<proteinExistence type="predicted"/>
<feature type="non-terminal residue" evidence="1">
    <location>
        <position position="1"/>
    </location>
</feature>
<dbReference type="Proteomes" id="UP000265520">
    <property type="component" value="Unassembled WGS sequence"/>
</dbReference>
<feature type="non-terminal residue" evidence="1">
    <location>
        <position position="29"/>
    </location>
</feature>
<dbReference type="EMBL" id="LXQA010802242">
    <property type="protein sequence ID" value="MCI71709.1"/>
    <property type="molecule type" value="Genomic_DNA"/>
</dbReference>
<keyword evidence="2" id="KW-1185">Reference proteome</keyword>
<reference evidence="1 2" key="1">
    <citation type="journal article" date="2018" name="Front. Plant Sci.">
        <title>Red Clover (Trifolium pratense) and Zigzag Clover (T. medium) - A Picture of Genomic Similarities and Differences.</title>
        <authorList>
            <person name="Dluhosova J."/>
            <person name="Istvanek J."/>
            <person name="Nedelnik J."/>
            <person name="Repkova J."/>
        </authorList>
    </citation>
    <scope>NUCLEOTIDE SEQUENCE [LARGE SCALE GENOMIC DNA]</scope>
    <source>
        <strain evidence="2">cv. 10/8</strain>
        <tissue evidence="1">Leaf</tissue>
    </source>
</reference>
<evidence type="ECO:0000313" key="1">
    <source>
        <dbReference type="EMBL" id="MCI71709.1"/>
    </source>
</evidence>
<comment type="caution">
    <text evidence="1">The sequence shown here is derived from an EMBL/GenBank/DDBJ whole genome shotgun (WGS) entry which is preliminary data.</text>
</comment>